<proteinExistence type="predicted"/>
<dbReference type="InterPro" id="IPR036700">
    <property type="entry name" value="BOBF_sf"/>
</dbReference>
<name>A5CYU9_PELTS</name>
<protein>
    <submittedName>
        <fullName evidence="2">Hypothetical membrane protein</fullName>
    </submittedName>
</protein>
<feature type="transmembrane region" description="Helical" evidence="1">
    <location>
        <begin position="7"/>
        <end position="24"/>
    </location>
</feature>
<evidence type="ECO:0000313" key="3">
    <source>
        <dbReference type="Proteomes" id="UP000006556"/>
    </source>
</evidence>
<reference evidence="3" key="1">
    <citation type="journal article" date="2008" name="Genome Res.">
        <title>The genome of Pelotomaculum thermopropionicum reveals niche-associated evolution in anaerobic microbiota.</title>
        <authorList>
            <person name="Kosaka T."/>
            <person name="Kato S."/>
            <person name="Shimoyama T."/>
            <person name="Ishii S."/>
            <person name="Abe T."/>
            <person name="Watanabe K."/>
        </authorList>
    </citation>
    <scope>NUCLEOTIDE SEQUENCE [LARGE SCALE GENOMIC DNA]</scope>
    <source>
        <strain evidence="3">DSM 13744 / JCM 10971 / SI</strain>
    </source>
</reference>
<dbReference type="AlphaFoldDB" id="A5CYU9"/>
<dbReference type="HOGENOM" id="CLU_1659101_0_0_9"/>
<sequence length="159" mass="17455">MRMSIPAYVSLGLAVAMVGLAYAAHPQSGFLLAALPAILVLVGVPLILNEMNRRHMDKIDVRDFKLYRVKDLAGLPVGEPVRLRGQVKAVSLKWLNRPHFQVSDGSGTIGVFMVWAPREDIKPGDSVEAVGSLRLGLSKKKLVWGIKMQRLNSSQGTKR</sequence>
<gene>
    <name evidence="2" type="ordered locus">PTH_2650</name>
</gene>
<keyword evidence="1" id="KW-1133">Transmembrane helix</keyword>
<dbReference type="EMBL" id="AP009389">
    <property type="protein sequence ID" value="BAF60831.1"/>
    <property type="molecule type" value="Genomic_DNA"/>
</dbReference>
<evidence type="ECO:0000256" key="1">
    <source>
        <dbReference type="SAM" id="Phobius"/>
    </source>
</evidence>
<keyword evidence="1" id="KW-0472">Membrane</keyword>
<dbReference type="SUPFAM" id="SSF101756">
    <property type="entry name" value="Hypothetical protein YgiW"/>
    <property type="match status" value="1"/>
</dbReference>
<keyword evidence="3" id="KW-1185">Reference proteome</keyword>
<dbReference type="STRING" id="370438.PTH_2650"/>
<accession>A5CYU9</accession>
<keyword evidence="1" id="KW-0812">Transmembrane</keyword>
<organism evidence="2 3">
    <name type="scientific">Pelotomaculum thermopropionicum (strain DSM 13744 / JCM 10971 / SI)</name>
    <dbReference type="NCBI Taxonomy" id="370438"/>
    <lineage>
        <taxon>Bacteria</taxon>
        <taxon>Bacillati</taxon>
        <taxon>Bacillota</taxon>
        <taxon>Clostridia</taxon>
        <taxon>Eubacteriales</taxon>
        <taxon>Desulfotomaculaceae</taxon>
        <taxon>Pelotomaculum</taxon>
    </lineage>
</organism>
<evidence type="ECO:0000313" key="2">
    <source>
        <dbReference type="EMBL" id="BAF60831.1"/>
    </source>
</evidence>
<dbReference type="Proteomes" id="UP000006556">
    <property type="component" value="Chromosome"/>
</dbReference>
<feature type="transmembrane region" description="Helical" evidence="1">
    <location>
        <begin position="30"/>
        <end position="48"/>
    </location>
</feature>
<dbReference type="KEGG" id="pth:PTH_2650"/>
<dbReference type="eggNOG" id="COG1107">
    <property type="taxonomic scope" value="Bacteria"/>
</dbReference>